<dbReference type="EMBL" id="CP003985">
    <property type="protein sequence ID" value="AGF79490.1"/>
    <property type="molecule type" value="Genomic_DNA"/>
</dbReference>
<evidence type="ECO:0000313" key="3">
    <source>
        <dbReference type="EMBL" id="AGF79490.1"/>
    </source>
</evidence>
<feature type="domain" description="Cobalamin synthesis G N-terminal" evidence="2">
    <location>
        <begin position="42"/>
        <end position="119"/>
    </location>
</feature>
<dbReference type="InterPro" id="IPR036518">
    <property type="entry name" value="CobE/GbiG_C_sf"/>
</dbReference>
<evidence type="ECO:0000313" key="4">
    <source>
        <dbReference type="Proteomes" id="UP000011721"/>
    </source>
</evidence>
<proteinExistence type="predicted"/>
<dbReference type="Gene3D" id="3.40.50.11220">
    <property type="match status" value="1"/>
</dbReference>
<dbReference type="Pfam" id="PF01890">
    <property type="entry name" value="CbiG_C"/>
    <property type="match status" value="1"/>
</dbReference>
<evidence type="ECO:0000259" key="1">
    <source>
        <dbReference type="Pfam" id="PF01890"/>
    </source>
</evidence>
<dbReference type="RefSeq" id="WP_015405174.1">
    <property type="nucleotide sequence ID" value="NC_020304.1"/>
</dbReference>
<dbReference type="SUPFAM" id="SSF159672">
    <property type="entry name" value="CbiG N-terminal domain-like"/>
    <property type="match status" value="1"/>
</dbReference>
<dbReference type="AlphaFoldDB" id="M1PIU8"/>
<keyword evidence="4" id="KW-1185">Reference proteome</keyword>
<dbReference type="HOGENOM" id="CLU_028397_0_0_7"/>
<accession>M1PIU8</accession>
<name>M1PIU8_DESSD</name>
<dbReference type="STRING" id="1167006.UWK_02960"/>
<dbReference type="InterPro" id="IPR021744">
    <property type="entry name" value="CbiG_N"/>
</dbReference>
<dbReference type="eggNOG" id="COG2073">
    <property type="taxonomic scope" value="Bacteria"/>
</dbReference>
<dbReference type="InterPro" id="IPR002750">
    <property type="entry name" value="CobE/GbiG_C"/>
</dbReference>
<evidence type="ECO:0000259" key="2">
    <source>
        <dbReference type="Pfam" id="PF11760"/>
    </source>
</evidence>
<dbReference type="SUPFAM" id="SSF159664">
    <property type="entry name" value="CobE/GbiG C-terminal domain-like"/>
    <property type="match status" value="1"/>
</dbReference>
<dbReference type="GO" id="GO:0009236">
    <property type="term" value="P:cobalamin biosynthetic process"/>
    <property type="evidence" value="ECO:0007669"/>
    <property type="project" value="InterPro"/>
</dbReference>
<dbReference type="Pfam" id="PF11760">
    <property type="entry name" value="CbiG_N"/>
    <property type="match status" value="1"/>
</dbReference>
<dbReference type="InterPro" id="IPR038029">
    <property type="entry name" value="GbiG_N_sf"/>
</dbReference>
<dbReference type="Proteomes" id="UP000011721">
    <property type="component" value="Chromosome"/>
</dbReference>
<dbReference type="InterPro" id="IPR052553">
    <property type="entry name" value="CbiG_hydrolase"/>
</dbReference>
<reference evidence="4" key="1">
    <citation type="journal article" date="2013" name="Stand. Genomic Sci.">
        <title>Complete genome sequence of Desulfocapsa sulfexigens, a marine deltaproteobacterium specialized in disproportionating inorganic sulfur compounds.</title>
        <authorList>
            <person name="Finster K.W."/>
            <person name="Kjeldsen K.U."/>
            <person name="Kube M."/>
            <person name="Reinhardt R."/>
            <person name="Mussmann M."/>
            <person name="Amann R."/>
            <person name="Schreiber L."/>
        </authorList>
    </citation>
    <scope>NUCLEOTIDE SEQUENCE [LARGE SCALE GENOMIC DNA]</scope>
    <source>
        <strain evidence="4">DSM 10523 / SB164P1</strain>
    </source>
</reference>
<dbReference type="OrthoDB" id="9781023at2"/>
<dbReference type="Gene3D" id="3.30.420.180">
    <property type="entry name" value="CobE/GbiG C-terminal domain"/>
    <property type="match status" value="1"/>
</dbReference>
<dbReference type="PATRIC" id="fig|1167006.5.peg.3197"/>
<protein>
    <submittedName>
        <fullName evidence="3">Cobalamin biosynthesis protein CbiG</fullName>
    </submittedName>
</protein>
<gene>
    <name evidence="3" type="ordered locus">UWK_02960</name>
</gene>
<feature type="domain" description="CobE/GbiG C-terminal" evidence="1">
    <location>
        <begin position="202"/>
        <end position="323"/>
    </location>
</feature>
<dbReference type="PANTHER" id="PTHR37477">
    <property type="entry name" value="COBALT-PRECORRIN-5A HYDROLASE"/>
    <property type="match status" value="1"/>
</dbReference>
<organism evidence="3 4">
    <name type="scientific">Desulfocapsa sulfexigens (strain DSM 10523 / SB164P1)</name>
    <dbReference type="NCBI Taxonomy" id="1167006"/>
    <lineage>
        <taxon>Bacteria</taxon>
        <taxon>Pseudomonadati</taxon>
        <taxon>Thermodesulfobacteriota</taxon>
        <taxon>Desulfobulbia</taxon>
        <taxon>Desulfobulbales</taxon>
        <taxon>Desulfocapsaceae</taxon>
        <taxon>Desulfocapsa</taxon>
    </lineage>
</organism>
<dbReference type="KEGG" id="dsf:UWK_02960"/>
<dbReference type="PANTHER" id="PTHR37477:SF1">
    <property type="entry name" value="COBALT-PRECORRIN-5A HYDROLASE"/>
    <property type="match status" value="1"/>
</dbReference>
<sequence>MKIAILGLTTGGKLLAEKISSFFEDSFVDKRDLPVFKKLSGLWQQNVDAIVCIMATGIVVRGLASLCSNKKTDPCVLVLDENGQFVISLLSGHLGGGNLLARELADFLGGQAVITTASDVTGHTSLDLWAEKNGLGVDDSCKLTEKSAKLINRGMLTLFTELELEALPHDLTRVENPELADIIISDTVYPGHSALILSPCALSVGLGCNRGTPAKAFEVAVTELFYDSSLNLQSIRNFASIDLKSDEEGLLQYASKMGRPIRFYTKEELNRVDTVSSSAIVLAATGAKGVAEPAAVLAAGCTPYLGKLIIRKRKWKDVTVAVAMKQTLIVA</sequence>